<accession>A0A6I4VQH3</accession>
<evidence type="ECO:0000313" key="2">
    <source>
        <dbReference type="EMBL" id="MXQ53333.1"/>
    </source>
</evidence>
<dbReference type="Proteomes" id="UP000430692">
    <property type="component" value="Unassembled WGS sequence"/>
</dbReference>
<name>A0A6I4VQH3_9BACL</name>
<dbReference type="RefSeq" id="WP_160800684.1">
    <property type="nucleotide sequence ID" value="NZ_WUUL01000003.1"/>
</dbReference>
<protein>
    <submittedName>
        <fullName evidence="2">Uncharacterized protein</fullName>
    </submittedName>
</protein>
<evidence type="ECO:0000313" key="3">
    <source>
        <dbReference type="Proteomes" id="UP000430692"/>
    </source>
</evidence>
<gene>
    <name evidence="2" type="ORF">GSM42_06220</name>
</gene>
<proteinExistence type="predicted"/>
<comment type="caution">
    <text evidence="2">The sequence shown here is derived from an EMBL/GenBank/DDBJ whole genome shotgun (WGS) entry which is preliminary data.</text>
</comment>
<feature type="signal peptide" evidence="1">
    <location>
        <begin position="1"/>
        <end position="25"/>
    </location>
</feature>
<keyword evidence="1" id="KW-0732">Signal</keyword>
<keyword evidence="3" id="KW-1185">Reference proteome</keyword>
<evidence type="ECO:0000256" key="1">
    <source>
        <dbReference type="SAM" id="SignalP"/>
    </source>
</evidence>
<dbReference type="EMBL" id="WUUL01000003">
    <property type="protein sequence ID" value="MXQ53333.1"/>
    <property type="molecule type" value="Genomic_DNA"/>
</dbReference>
<feature type="chain" id="PRO_5026235003" evidence="1">
    <location>
        <begin position="26"/>
        <end position="128"/>
    </location>
</feature>
<reference evidence="2 3" key="1">
    <citation type="submission" date="2019-12" db="EMBL/GenBank/DDBJ databases">
        <title>Whole-genome analyses of novel actinobacteria.</title>
        <authorList>
            <person name="Sahin N."/>
            <person name="Saygin H."/>
        </authorList>
    </citation>
    <scope>NUCLEOTIDE SEQUENCE [LARGE SCALE GENOMIC DNA]</scope>
    <source>
        <strain evidence="2 3">KC615</strain>
    </source>
</reference>
<dbReference type="AlphaFoldDB" id="A0A6I4VQH3"/>
<sequence>MKVKKVGVSLLASAFVLATPFTAFAALTYKGNYSFNYNSNRTAYVTKVISTDGGDFKICPSTLVTKSYDLYEYDPDNADDYIGSAWLSTGDCYTFKNLGNYEPGSNPPEVYVKTSTYQAYGSSVKVYD</sequence>
<organism evidence="2 3">
    <name type="scientific">Shimazuella alba</name>
    <dbReference type="NCBI Taxonomy" id="2690964"/>
    <lineage>
        <taxon>Bacteria</taxon>
        <taxon>Bacillati</taxon>
        <taxon>Bacillota</taxon>
        <taxon>Bacilli</taxon>
        <taxon>Bacillales</taxon>
        <taxon>Thermoactinomycetaceae</taxon>
        <taxon>Shimazuella</taxon>
    </lineage>
</organism>